<proteinExistence type="predicted"/>
<evidence type="ECO:0000313" key="1">
    <source>
        <dbReference type="EMBL" id="AFZ49312.1"/>
    </source>
</evidence>
<sequence>MERLYAKPNTNYKQLPEPDIRGLIMINLFLRPLAKVNDRGQLPVLYHFGKVKLP</sequence>
<keyword evidence="2" id="KW-1185">Reference proteome</keyword>
<dbReference type="AlphaFoldDB" id="K9YS37"/>
<dbReference type="KEGG" id="dsl:Dacsa_0529"/>
<gene>
    <name evidence="1" type="ORF">Dacsa_0529</name>
</gene>
<dbReference type="Proteomes" id="UP000010482">
    <property type="component" value="Chromosome"/>
</dbReference>
<protein>
    <submittedName>
        <fullName evidence="1">Uncharacterized protein</fullName>
    </submittedName>
</protein>
<evidence type="ECO:0000313" key="2">
    <source>
        <dbReference type="Proteomes" id="UP000010482"/>
    </source>
</evidence>
<dbReference type="HOGENOM" id="CLU_3042602_0_0_3"/>
<accession>K9YS37</accession>
<organism evidence="1 2">
    <name type="scientific">Dactylococcopsis salina (strain PCC 8305)</name>
    <name type="common">Myxobactron salinum</name>
    <dbReference type="NCBI Taxonomy" id="13035"/>
    <lineage>
        <taxon>Bacteria</taxon>
        <taxon>Bacillati</taxon>
        <taxon>Cyanobacteriota</taxon>
        <taxon>Cyanophyceae</taxon>
        <taxon>Nodosilineales</taxon>
        <taxon>Cymatolegaceae</taxon>
        <taxon>Dactylococcopsis</taxon>
    </lineage>
</organism>
<reference evidence="1" key="1">
    <citation type="submission" date="2012-04" db="EMBL/GenBank/DDBJ databases">
        <title>Finished genome of Dactylococcopsis salina PCC 8305.</title>
        <authorList>
            <consortium name="US DOE Joint Genome Institute"/>
            <person name="Gugger M."/>
            <person name="Coursin T."/>
            <person name="Rippka R."/>
            <person name="Tandeau De Marsac N."/>
            <person name="Huntemann M."/>
            <person name="Wei C.-L."/>
            <person name="Han J."/>
            <person name="Detter J.C."/>
            <person name="Han C."/>
            <person name="Tapia R."/>
            <person name="Daligault H."/>
            <person name="Chen A."/>
            <person name="Krypides N."/>
            <person name="Mavromatis K."/>
            <person name="Markowitz V."/>
            <person name="Szeto E."/>
            <person name="Ivanova N."/>
            <person name="Ovchinnikova G."/>
            <person name="Pagani I."/>
            <person name="Pati A."/>
            <person name="Goodwin L."/>
            <person name="Peters L."/>
            <person name="Pitluck S."/>
            <person name="Woyke T."/>
            <person name="Kerfeld C."/>
        </authorList>
    </citation>
    <scope>NUCLEOTIDE SEQUENCE [LARGE SCALE GENOMIC DNA]</scope>
    <source>
        <strain evidence="1">PCC 8305</strain>
    </source>
</reference>
<name>K9YS37_DACS8</name>
<dbReference type="EMBL" id="CP003944">
    <property type="protein sequence ID" value="AFZ49312.1"/>
    <property type="molecule type" value="Genomic_DNA"/>
</dbReference>